<evidence type="ECO:0000313" key="4">
    <source>
        <dbReference type="Proteomes" id="UP000663840"/>
    </source>
</evidence>
<dbReference type="SUPFAM" id="SSF81383">
    <property type="entry name" value="F-box domain"/>
    <property type="match status" value="1"/>
</dbReference>
<dbReference type="PROSITE" id="PS50181">
    <property type="entry name" value="FBOX"/>
    <property type="match status" value="2"/>
</dbReference>
<sequence length="1212" mass="137318">MQHISINNMPNEVLVRILHSCDYITIIRYSLTCRNAHKTVSSSISLQLHIELEINGLEIADGSSRGTPNYSLSLKELRDYQDAWFNMKFGPMVQQPIGNPDIDVPNWGLRNNIYYGDSRISTPDLEDDNDYFVDRTQVVALGSSDIPPPTNFQKKFAFCEPDPQQDLAVLVEDEQQSSQVVRFHLHSLTTGQPHPLAEHPIITVSFDIEFLRVNALMGEAVSADPEIMGKYFLVTLEWREASCDISETLLWDWKTGMLLARIQENNAIDCAFLDKEHFLAYSALPGDDHKPSHTALLVYRIPTVSLDLKEVPPNADFRPTSYSNSSPVLILEFPKLKASWRLTGQHLASRLEPLPGDVVYTKSATFLCSRVNTLFLHFRIRNALTWDSYASRSREGASASYRICVSTHYLFRHLKECGLEDIPTRSIPWSQWGTKSTRWFMDDDSVEHMAPNLYGSQYVRATTIKSGTSQLLSIVNFNTPTIMRQAYISASSSRAKRTSADKAEKTAVLEGKGLTAGRLFQTRISSAKIPMPDFGMPLNHEIFTETIGRDMKTVLHKGLKEPVESNLPYRVVTKAQRMPLHGHWRVIGEYLVGIMSRFTDILDMSMTAGRVQILTNFPVEVIISILHHCHYRTILRFSMTSRKAYKVVRESISLQLHIELEVNGLEIASIDRSANANVDYRLILQELKDYQDAWLNLRLGLGPESVKSLPALDDSPVHHLRDGKYIGIFHERIPGDGQVGVYRPFDHIQVADLNTLALPPPLKLREFHAFTADPKQNLTVLIEYDGQWFMFQHIYIHFYDITTGQPHPLAHFPILTVQLTEFSESTVPAYGGSRAIVMGDLLIVSLLGHGSANILIWNWQRGTLLGQIQHMTRCERPIFLDRNHLVLCSFIPPSNSQLDSAREDQIGLLVYRIPSLATGKPQYPPTNPVKIYTANHIRINPMLVAEFPKVQPMYKITMYETEEPLALPGDLVFNKSAEVVRSHITTLSLCLFLQGPDRDRTNPIIILPYYSIFVNTNFIINYLSDNSSKGCARIPWAHWGPASTRWFSNGELSSAVTRGGFDVPYPHGSLHLGYAKENTGFTPTLTTHEFNPQIVRRHMLSSNNKERFDENNYGSGCTVDDHPKNSSSSNAGTNIYREPPKVVAESTVMHIGFEHPIESNLPYLIGPSVELENPYRCVVWRIHNDYLVGTGRRTLHSERLLIHHQLQFSRQG</sequence>
<dbReference type="InterPro" id="IPR001810">
    <property type="entry name" value="F-box_dom"/>
</dbReference>
<feature type="domain" description="F-box" evidence="2">
    <location>
        <begin position="3"/>
        <end position="52"/>
    </location>
</feature>
<dbReference type="Pfam" id="PF00646">
    <property type="entry name" value="F-box"/>
    <property type="match status" value="2"/>
</dbReference>
<dbReference type="EMBL" id="CAJMWR010004307">
    <property type="protein sequence ID" value="CAE6494054.1"/>
    <property type="molecule type" value="Genomic_DNA"/>
</dbReference>
<evidence type="ECO:0000256" key="1">
    <source>
        <dbReference type="SAM" id="MobiDB-lite"/>
    </source>
</evidence>
<proteinExistence type="predicted"/>
<reference evidence="3" key="1">
    <citation type="submission" date="2021-01" db="EMBL/GenBank/DDBJ databases">
        <authorList>
            <person name="Kaushik A."/>
        </authorList>
    </citation>
    <scope>NUCLEOTIDE SEQUENCE</scope>
    <source>
        <strain evidence="3">AG1-1A</strain>
    </source>
</reference>
<comment type="caution">
    <text evidence="3">The sequence shown here is derived from an EMBL/GenBank/DDBJ whole genome shotgun (WGS) entry which is preliminary data.</text>
</comment>
<dbReference type="SMART" id="SM00256">
    <property type="entry name" value="FBOX"/>
    <property type="match status" value="2"/>
</dbReference>
<gene>
    <name evidence="3" type="ORF">RDB_LOCUS151823</name>
</gene>
<evidence type="ECO:0000313" key="3">
    <source>
        <dbReference type="EMBL" id="CAE6494054.1"/>
    </source>
</evidence>
<dbReference type="Proteomes" id="UP000663840">
    <property type="component" value="Unassembled WGS sequence"/>
</dbReference>
<organism evidence="3 4">
    <name type="scientific">Rhizoctonia solani</name>
    <dbReference type="NCBI Taxonomy" id="456999"/>
    <lineage>
        <taxon>Eukaryota</taxon>
        <taxon>Fungi</taxon>
        <taxon>Dikarya</taxon>
        <taxon>Basidiomycota</taxon>
        <taxon>Agaricomycotina</taxon>
        <taxon>Agaricomycetes</taxon>
        <taxon>Cantharellales</taxon>
        <taxon>Ceratobasidiaceae</taxon>
        <taxon>Rhizoctonia</taxon>
    </lineage>
</organism>
<feature type="region of interest" description="Disordered" evidence="1">
    <location>
        <begin position="1115"/>
        <end position="1135"/>
    </location>
</feature>
<dbReference type="InterPro" id="IPR036047">
    <property type="entry name" value="F-box-like_dom_sf"/>
</dbReference>
<protein>
    <recommendedName>
        <fullName evidence="2">F-box domain-containing protein</fullName>
    </recommendedName>
</protein>
<dbReference type="AlphaFoldDB" id="A0A8H3CWL4"/>
<evidence type="ECO:0000259" key="2">
    <source>
        <dbReference type="PROSITE" id="PS50181"/>
    </source>
</evidence>
<name>A0A8H3CWL4_9AGAM</name>
<accession>A0A8H3CWL4</accession>
<feature type="domain" description="F-box" evidence="2">
    <location>
        <begin position="611"/>
        <end position="660"/>
    </location>
</feature>